<dbReference type="InterPro" id="IPR000727">
    <property type="entry name" value="T_SNARE_dom"/>
</dbReference>
<feature type="domain" description="DED" evidence="3">
    <location>
        <begin position="30"/>
        <end position="112"/>
    </location>
</feature>
<dbReference type="OrthoDB" id="75754at2759"/>
<keyword evidence="2" id="KW-0472">Membrane</keyword>
<feature type="domain" description="T-SNARE coiled-coil homology" evidence="4">
    <location>
        <begin position="156"/>
        <end position="204"/>
    </location>
</feature>
<evidence type="ECO:0000256" key="1">
    <source>
        <dbReference type="ARBA" id="ARBA00009063"/>
    </source>
</evidence>
<dbReference type="PROSITE" id="PS50192">
    <property type="entry name" value="T_SNARE"/>
    <property type="match status" value="1"/>
</dbReference>
<dbReference type="SMART" id="SM00397">
    <property type="entry name" value="t_SNARE"/>
    <property type="match status" value="1"/>
</dbReference>
<dbReference type="SUPFAM" id="SSF47661">
    <property type="entry name" value="t-snare proteins"/>
    <property type="match status" value="1"/>
</dbReference>
<keyword evidence="2" id="KW-0812">Transmembrane</keyword>
<sequence length="249" mass="28303">MAREHVKSTLAAMASRNTKAANRAKAAMKAFRTAVTKILVEAEEEDALKSKSEIIAGAIKDRKSDATRILTNLHEYYEELSSMNESTALYDSLLKELMEYLDKLDALQSRMSQGTVEIPVPESARDTDHEPSTAACGSLQVEQETLPVRFTHPVESRMIEERSQQIQQLRSNIYDIQDLYVQIGDVVEYQGDQLDNIESNMAHAFEDTLETNIALNHTAERRRSSWWPNYALYILAFALVVIVLLYRKM</sequence>
<dbReference type="InterPro" id="IPR010989">
    <property type="entry name" value="SNARE"/>
</dbReference>
<dbReference type="OMA" id="DMVDYQG"/>
<keyword evidence="6" id="KW-1185">Reference proteome</keyword>
<protein>
    <recommendedName>
        <fullName evidence="7">t-SNARE coiled-coil homology domain-containing protein</fullName>
    </recommendedName>
</protein>
<dbReference type="RefSeq" id="XP_012766222.1">
    <property type="nucleotide sequence ID" value="XM_012910768.1"/>
</dbReference>
<dbReference type="GO" id="GO:0000149">
    <property type="term" value="F:SNARE binding"/>
    <property type="evidence" value="ECO:0007669"/>
    <property type="project" value="TreeGrafter"/>
</dbReference>
<dbReference type="GO" id="GO:0012505">
    <property type="term" value="C:endomembrane system"/>
    <property type="evidence" value="ECO:0007669"/>
    <property type="project" value="TreeGrafter"/>
</dbReference>
<dbReference type="AlphaFoldDB" id="A0A061CZI1"/>
<dbReference type="GO" id="GO:0006906">
    <property type="term" value="P:vesicle fusion"/>
    <property type="evidence" value="ECO:0007669"/>
    <property type="project" value="TreeGrafter"/>
</dbReference>
<comment type="similarity">
    <text evidence="1">Belongs to the syntaxin family.</text>
</comment>
<proteinExistence type="inferred from homology"/>
<dbReference type="Gene3D" id="1.20.5.110">
    <property type="match status" value="1"/>
</dbReference>
<evidence type="ECO:0000313" key="5">
    <source>
        <dbReference type="EMBL" id="CDR94036.1"/>
    </source>
</evidence>
<dbReference type="EMBL" id="LK391707">
    <property type="protein sequence ID" value="CDR94036.1"/>
    <property type="molecule type" value="Genomic_DNA"/>
</dbReference>
<reference evidence="6" key="1">
    <citation type="journal article" date="2014" name="Nucleic Acids Res.">
        <title>The evolutionary dynamics of variant antigen genes in Babesia reveal a history of genomic innovation underlying host-parasite interaction.</title>
        <authorList>
            <person name="Jackson A.P."/>
            <person name="Otto T.D."/>
            <person name="Darby A."/>
            <person name="Ramaprasad A."/>
            <person name="Xia D."/>
            <person name="Echaide I.E."/>
            <person name="Farber M."/>
            <person name="Gahlot S."/>
            <person name="Gamble J."/>
            <person name="Gupta D."/>
            <person name="Gupta Y."/>
            <person name="Jackson L."/>
            <person name="Malandrin L."/>
            <person name="Malas T.B."/>
            <person name="Moussa E."/>
            <person name="Nair M."/>
            <person name="Reid A.J."/>
            <person name="Sanders M."/>
            <person name="Sharma J."/>
            <person name="Tracey A."/>
            <person name="Quail M.A."/>
            <person name="Weir W."/>
            <person name="Wastling J.M."/>
            <person name="Hall N."/>
            <person name="Willadsen P."/>
            <person name="Lingelbach K."/>
            <person name="Shiels B."/>
            <person name="Tait A."/>
            <person name="Berriman M."/>
            <person name="Allred D.R."/>
            <person name="Pain A."/>
        </authorList>
    </citation>
    <scope>NUCLEOTIDE SEQUENCE [LARGE SCALE GENOMIC DNA]</scope>
    <source>
        <strain evidence="6">Bond</strain>
    </source>
</reference>
<dbReference type="GeneID" id="24562577"/>
<dbReference type="GO" id="GO:0031201">
    <property type="term" value="C:SNARE complex"/>
    <property type="evidence" value="ECO:0007669"/>
    <property type="project" value="TreeGrafter"/>
</dbReference>
<name>A0A061CZI1_BABBI</name>
<feature type="transmembrane region" description="Helical" evidence="2">
    <location>
        <begin position="226"/>
        <end position="246"/>
    </location>
</feature>
<dbReference type="GO" id="GO:0005484">
    <property type="term" value="F:SNAP receptor activity"/>
    <property type="evidence" value="ECO:0007669"/>
    <property type="project" value="TreeGrafter"/>
</dbReference>
<accession>A0A061CZI1</accession>
<gene>
    <name evidence="5" type="ORF">BBBOND_0103500</name>
</gene>
<evidence type="ECO:0000259" key="4">
    <source>
        <dbReference type="PROSITE" id="PS50192"/>
    </source>
</evidence>
<evidence type="ECO:0000313" key="6">
    <source>
        <dbReference type="Proteomes" id="UP000033188"/>
    </source>
</evidence>
<dbReference type="KEGG" id="bbig:BBBOND_0103500"/>
<evidence type="ECO:0000256" key="2">
    <source>
        <dbReference type="SAM" id="Phobius"/>
    </source>
</evidence>
<dbReference type="InterPro" id="IPR045242">
    <property type="entry name" value="Syntaxin"/>
</dbReference>
<dbReference type="GO" id="GO:0048278">
    <property type="term" value="P:vesicle docking"/>
    <property type="evidence" value="ECO:0007669"/>
    <property type="project" value="TreeGrafter"/>
</dbReference>
<keyword evidence="2" id="KW-1133">Transmembrane helix</keyword>
<dbReference type="CDD" id="cd15840">
    <property type="entry name" value="SNARE_Qa"/>
    <property type="match status" value="1"/>
</dbReference>
<dbReference type="GO" id="GO:0006886">
    <property type="term" value="P:intracellular protein transport"/>
    <property type="evidence" value="ECO:0007669"/>
    <property type="project" value="TreeGrafter"/>
</dbReference>
<evidence type="ECO:0008006" key="7">
    <source>
        <dbReference type="Google" id="ProtNLM"/>
    </source>
</evidence>
<evidence type="ECO:0000259" key="3">
    <source>
        <dbReference type="PROSITE" id="PS50168"/>
    </source>
</evidence>
<dbReference type="VEuPathDB" id="PiroplasmaDB:BBBOND_0103500"/>
<dbReference type="Proteomes" id="UP000033188">
    <property type="component" value="Chromosome 1"/>
</dbReference>
<organism evidence="5 6">
    <name type="scientific">Babesia bigemina</name>
    <dbReference type="NCBI Taxonomy" id="5866"/>
    <lineage>
        <taxon>Eukaryota</taxon>
        <taxon>Sar</taxon>
        <taxon>Alveolata</taxon>
        <taxon>Apicomplexa</taxon>
        <taxon>Aconoidasida</taxon>
        <taxon>Piroplasmida</taxon>
        <taxon>Babesiidae</taxon>
        <taxon>Babesia</taxon>
    </lineage>
</organism>
<dbReference type="PANTHER" id="PTHR19957">
    <property type="entry name" value="SYNTAXIN"/>
    <property type="match status" value="1"/>
</dbReference>
<dbReference type="PROSITE" id="PS50168">
    <property type="entry name" value="DED"/>
    <property type="match status" value="1"/>
</dbReference>
<dbReference type="InterPro" id="IPR001875">
    <property type="entry name" value="DED_dom"/>
</dbReference>